<dbReference type="OrthoDB" id="18982at2759"/>
<sequence length="1224" mass="133829">MSWFLSWLPCLPSIQDFPLPSSIQRRFISFALKRSLERILRPGQLEMHQLDSQIESGCVQLKDLELDNETITSMLIGLPIKLHNGSISAVTARIPSSNPLNSTVGLTIHSLHLTFHLIPSISQPIDLSATTFAAPVTSPAMSFIHDELTPPEETTLRESVHPDLASSFHDRIHNMPGSMDPFPHGVDEEGSHPEVDPTGMVIFATLIKRLCASSELDAFDTKITITNPAHASFTFSVAEICYRIQGAVGSAFENNIGTEEQASGASRKVSISGLTVSARDLRPPFPFQILLAPSPASSVSPTRSSRFPASPLSPRRSHSTSATSSPPLDEDAVLNISQSLANLRLQLAPDVPEPSSSKMSDMYASIPSNFSEYDVTDCRDSRNVVPSPEERSSPDTHHDEFSFGRERKDTADREHDFEPEDEVILSHCAEPILIGPGKPPASPEFSENSFAHPQSAPAQHQSPQERNKFADAKNVKYTFSAGVLAFAFRAWHIRSVLDMLDAWDSHHVRAMLDPPADRSPMPSFADTLCTLGIDAFMKIHGVVILLLPSRNLVEPCSLDSFFANPLAPPQLPHGCVRIFLDGLLTSCSLSKSTPPISHTQPRAAASAATSAINAVTTDFALDDLSAFALLSTQTLAIHDREISASPIVITDRNLPTQYPTAHIHPDIKVKENHDYPPLSKFPVLDWTAKSHQTNSAEMSKWRTKIQKKPSESQQKMGVGVSPFPINSAQNVGSADETEATNTPAIDLHARFTWTSAKEGLISGKGLDDHVELDVVPLHVFGDLGLVLGDNALVFVNEAASRYMDSEERSHNNNEDGERDGDVANAATERHRTETEIEKERLDCLASETQRLDLDDREVGLEASTSASRGRQADKSRRTSFWQRLEIVVNLSMIRFQFRCPPPPPQTPRSGAVILDLHDVNVSIKATSDRRPAADVRSPTAFLASHAHNSSPQDSPFIAECRRLVIATSLPGQEMANIVLSLGSLCSEDFIPCDTNTSSSASTSYLRVLPLQVIINPSASPTRSPSLTPSVVVGTISVTIDSPSAHVDLPKSLLEGLQLWAADVSQLAEQTFGTIVWDTDTRGESRFTSLMRSIFFAKSRRYGRSNDQGGVGDVRPKARVETVISSALSEVFFRLERPRDNEVSPLVRCFDTFASDVDILIEMKPDGKDETLITLGVIDLNVYDTSIVGPPEPFVSFTAHRSFSTTPKSIVQLQFIPQTAAESDV</sequence>
<feature type="region of interest" description="Disordered" evidence="1">
    <location>
        <begin position="432"/>
        <end position="466"/>
    </location>
</feature>
<dbReference type="InParanoid" id="A0A0C3GD52"/>
<reference evidence="2 3" key="1">
    <citation type="submission" date="2014-04" db="EMBL/GenBank/DDBJ databases">
        <authorList>
            <consortium name="DOE Joint Genome Institute"/>
            <person name="Kuo A."/>
            <person name="Tarkka M."/>
            <person name="Buscot F."/>
            <person name="Kohler A."/>
            <person name="Nagy L.G."/>
            <person name="Floudas D."/>
            <person name="Copeland A."/>
            <person name="Barry K.W."/>
            <person name="Cichocki N."/>
            <person name="Veneault-Fourrey C."/>
            <person name="LaButti K."/>
            <person name="Lindquist E.A."/>
            <person name="Lipzen A."/>
            <person name="Lundell T."/>
            <person name="Morin E."/>
            <person name="Murat C."/>
            <person name="Sun H."/>
            <person name="Tunlid A."/>
            <person name="Henrissat B."/>
            <person name="Grigoriev I.V."/>
            <person name="Hibbett D.S."/>
            <person name="Martin F."/>
            <person name="Nordberg H.P."/>
            <person name="Cantor M.N."/>
            <person name="Hua S.X."/>
        </authorList>
    </citation>
    <scope>NUCLEOTIDE SEQUENCE [LARGE SCALE GENOMIC DNA]</scope>
    <source>
        <strain evidence="2 3">F 1598</strain>
    </source>
</reference>
<evidence type="ECO:0000313" key="2">
    <source>
        <dbReference type="EMBL" id="KIM88571.1"/>
    </source>
</evidence>
<gene>
    <name evidence="2" type="ORF">PILCRDRAFT_2793</name>
</gene>
<dbReference type="EMBL" id="KN832976">
    <property type="protein sequence ID" value="KIM88571.1"/>
    <property type="molecule type" value="Genomic_DNA"/>
</dbReference>
<feature type="region of interest" description="Disordered" evidence="1">
    <location>
        <begin position="374"/>
        <end position="418"/>
    </location>
</feature>
<accession>A0A0C3GD52</accession>
<feature type="region of interest" description="Disordered" evidence="1">
    <location>
        <begin position="295"/>
        <end position="329"/>
    </location>
</feature>
<proteinExistence type="predicted"/>
<evidence type="ECO:0000313" key="3">
    <source>
        <dbReference type="Proteomes" id="UP000054166"/>
    </source>
</evidence>
<dbReference type="HOGENOM" id="CLU_268334_0_0_1"/>
<reference evidence="3" key="2">
    <citation type="submission" date="2015-01" db="EMBL/GenBank/DDBJ databases">
        <title>Evolutionary Origins and Diversification of the Mycorrhizal Mutualists.</title>
        <authorList>
            <consortium name="DOE Joint Genome Institute"/>
            <consortium name="Mycorrhizal Genomics Consortium"/>
            <person name="Kohler A."/>
            <person name="Kuo A."/>
            <person name="Nagy L.G."/>
            <person name="Floudas D."/>
            <person name="Copeland A."/>
            <person name="Barry K.W."/>
            <person name="Cichocki N."/>
            <person name="Veneault-Fourrey C."/>
            <person name="LaButti K."/>
            <person name="Lindquist E.A."/>
            <person name="Lipzen A."/>
            <person name="Lundell T."/>
            <person name="Morin E."/>
            <person name="Murat C."/>
            <person name="Riley R."/>
            <person name="Ohm R."/>
            <person name="Sun H."/>
            <person name="Tunlid A."/>
            <person name="Henrissat B."/>
            <person name="Grigoriev I.V."/>
            <person name="Hibbett D.S."/>
            <person name="Martin F."/>
        </authorList>
    </citation>
    <scope>NUCLEOTIDE SEQUENCE [LARGE SCALE GENOMIC DNA]</scope>
    <source>
        <strain evidence="3">F 1598</strain>
    </source>
</reference>
<dbReference type="Proteomes" id="UP000054166">
    <property type="component" value="Unassembled WGS sequence"/>
</dbReference>
<dbReference type="AlphaFoldDB" id="A0A0C3GD52"/>
<organism evidence="2 3">
    <name type="scientific">Piloderma croceum (strain F 1598)</name>
    <dbReference type="NCBI Taxonomy" id="765440"/>
    <lineage>
        <taxon>Eukaryota</taxon>
        <taxon>Fungi</taxon>
        <taxon>Dikarya</taxon>
        <taxon>Basidiomycota</taxon>
        <taxon>Agaricomycotina</taxon>
        <taxon>Agaricomycetes</taxon>
        <taxon>Agaricomycetidae</taxon>
        <taxon>Atheliales</taxon>
        <taxon>Atheliaceae</taxon>
        <taxon>Piloderma</taxon>
    </lineage>
</organism>
<dbReference type="STRING" id="765440.A0A0C3GD52"/>
<feature type="compositionally biased region" description="Low complexity" evidence="1">
    <location>
        <begin position="295"/>
        <end position="308"/>
    </location>
</feature>
<evidence type="ECO:0000256" key="1">
    <source>
        <dbReference type="SAM" id="MobiDB-lite"/>
    </source>
</evidence>
<name>A0A0C3GD52_PILCF</name>
<protein>
    <submittedName>
        <fullName evidence="2">Uncharacterized protein</fullName>
    </submittedName>
</protein>
<feature type="region of interest" description="Disordered" evidence="1">
    <location>
        <begin position="803"/>
        <end position="841"/>
    </location>
</feature>
<feature type="compositionally biased region" description="Basic and acidic residues" evidence="1">
    <location>
        <begin position="376"/>
        <end position="416"/>
    </location>
</feature>
<feature type="compositionally biased region" description="Low complexity" evidence="1">
    <location>
        <begin position="451"/>
        <end position="462"/>
    </location>
</feature>
<keyword evidence="3" id="KW-1185">Reference proteome</keyword>